<feature type="signal peptide" evidence="1">
    <location>
        <begin position="1"/>
        <end position="19"/>
    </location>
</feature>
<name>X0KFA7_FUSOX</name>
<reference evidence="2" key="2">
    <citation type="submission" date="2014-03" db="EMBL/GenBank/DDBJ databases">
        <title>The Genome Annotation of Fusarium oxysporum Cotton.</title>
        <authorList>
            <consortium name="The Broad Institute Genomics Platform"/>
            <person name="Ma L.-J."/>
            <person name="Corby-Kistler H."/>
            <person name="Broz K."/>
            <person name="Gale L.R."/>
            <person name="Jonkers W."/>
            <person name="O'Donnell K."/>
            <person name="Ploetz R."/>
            <person name="Steinberg C."/>
            <person name="Schwartz D.C."/>
            <person name="VanEtten H."/>
            <person name="Zhou S."/>
            <person name="Young S.K."/>
            <person name="Zeng Q."/>
            <person name="Gargeya S."/>
            <person name="Fitzgerald M."/>
            <person name="Abouelleil A."/>
            <person name="Alvarado L."/>
            <person name="Chapman S.B."/>
            <person name="Gainer-Dewar J."/>
            <person name="Goldberg J."/>
            <person name="Griggs A."/>
            <person name="Gujja S."/>
            <person name="Hansen M."/>
            <person name="Howarth C."/>
            <person name="Imamovic A."/>
            <person name="Ireland A."/>
            <person name="Larimer J."/>
            <person name="McCowan C."/>
            <person name="Murphy C."/>
            <person name="Pearson M."/>
            <person name="Poon T.W."/>
            <person name="Priest M."/>
            <person name="Roberts A."/>
            <person name="Saif S."/>
            <person name="Shea T."/>
            <person name="Sykes S."/>
            <person name="Wortman J."/>
            <person name="Nusbaum C."/>
            <person name="Birren B."/>
        </authorList>
    </citation>
    <scope>NUCLEOTIDE SEQUENCE</scope>
    <source>
        <strain evidence="2">25433</strain>
    </source>
</reference>
<dbReference type="HOGENOM" id="CLU_2133627_0_0_1"/>
<proteinExistence type="predicted"/>
<accession>X0KFA7</accession>
<dbReference type="EMBL" id="KK035750">
    <property type="protein sequence ID" value="EXM12279.1"/>
    <property type="molecule type" value="Genomic_DNA"/>
</dbReference>
<reference evidence="2" key="1">
    <citation type="submission" date="2011-11" db="EMBL/GenBank/DDBJ databases">
        <title>The Genome Sequence of Fusarium oxysporum Cotton.</title>
        <authorList>
            <consortium name="The Broad Institute Genome Sequencing Platform"/>
            <person name="Ma L.-J."/>
            <person name="Gale L.R."/>
            <person name="Schwartz D.C."/>
            <person name="Zhou S."/>
            <person name="Corby-Kistler H."/>
            <person name="Young S.K."/>
            <person name="Zeng Q."/>
            <person name="Gargeya S."/>
            <person name="Fitzgerald M."/>
            <person name="Haas B."/>
            <person name="Abouelleil A."/>
            <person name="Alvarado L."/>
            <person name="Arachchi H.M."/>
            <person name="Berlin A."/>
            <person name="Brown A."/>
            <person name="Chapman S.B."/>
            <person name="Chen Z."/>
            <person name="Dunbar C."/>
            <person name="Freedman E."/>
            <person name="Gearin G."/>
            <person name="Goldberg J."/>
            <person name="Griggs A."/>
            <person name="Gujja S."/>
            <person name="Heiman D."/>
            <person name="Howarth C."/>
            <person name="Larson L."/>
            <person name="Lui A."/>
            <person name="MacDonald P.J.P."/>
            <person name="Montmayeur A."/>
            <person name="Murphy C."/>
            <person name="Neiman D."/>
            <person name="Pearson M."/>
            <person name="Priest M."/>
            <person name="Roberts A."/>
            <person name="Saif S."/>
            <person name="Shea T."/>
            <person name="Shenoy N."/>
            <person name="Sisk P."/>
            <person name="Stolte C."/>
            <person name="Sykes S."/>
            <person name="Wortman J."/>
            <person name="Nusbaum C."/>
            <person name="Birren B."/>
        </authorList>
    </citation>
    <scope>NUCLEOTIDE SEQUENCE [LARGE SCALE GENOMIC DNA]</scope>
    <source>
        <strain evidence="2">25433</strain>
    </source>
</reference>
<organism evidence="2">
    <name type="scientific">Fusarium oxysporum f. sp. vasinfectum 25433</name>
    <dbReference type="NCBI Taxonomy" id="1089449"/>
    <lineage>
        <taxon>Eukaryota</taxon>
        <taxon>Fungi</taxon>
        <taxon>Dikarya</taxon>
        <taxon>Ascomycota</taxon>
        <taxon>Pezizomycotina</taxon>
        <taxon>Sordariomycetes</taxon>
        <taxon>Hypocreomycetidae</taxon>
        <taxon>Hypocreales</taxon>
        <taxon>Nectriaceae</taxon>
        <taxon>Fusarium</taxon>
        <taxon>Fusarium oxysporum species complex</taxon>
    </lineage>
</organism>
<sequence>MKLSLFPALAIAAASRVIATTCAITDASGTIESSGIADWDGKYDTHNYDFWYSRPSPGTQTGVLRLANISGHRRIICVAGPRTNDQCFWINAGDECTVRLGFTRVSSYSMYSA</sequence>
<dbReference type="AlphaFoldDB" id="X0KFA7"/>
<feature type="chain" id="PRO_5004942443" evidence="1">
    <location>
        <begin position="20"/>
        <end position="113"/>
    </location>
</feature>
<gene>
    <name evidence="2" type="ORF">FOTG_19220</name>
</gene>
<evidence type="ECO:0000256" key="1">
    <source>
        <dbReference type="SAM" id="SignalP"/>
    </source>
</evidence>
<evidence type="ECO:0000313" key="2">
    <source>
        <dbReference type="EMBL" id="EXM12279.1"/>
    </source>
</evidence>
<keyword evidence="1" id="KW-0732">Signal</keyword>
<dbReference type="Proteomes" id="UP000030701">
    <property type="component" value="Unassembled WGS sequence"/>
</dbReference>
<protein>
    <submittedName>
        <fullName evidence="2">Uncharacterized protein</fullName>
    </submittedName>
</protein>